<dbReference type="RefSeq" id="WP_013863960.1">
    <property type="nucleotide sequence ID" value="NC_015635.1"/>
</dbReference>
<dbReference type="OrthoDB" id="4461988at2"/>
<gene>
    <name evidence="1" type="ordered locus">MLP_30820</name>
</gene>
<evidence type="ECO:0000313" key="1">
    <source>
        <dbReference type="EMBL" id="BAK36096.1"/>
    </source>
</evidence>
<name>F5XKM4_MICPN</name>
<reference evidence="1 2" key="1">
    <citation type="submission" date="2011-05" db="EMBL/GenBank/DDBJ databases">
        <title>Whole genome sequence of Microlunatus phosphovorus NM-1.</title>
        <authorList>
            <person name="Hosoyama A."/>
            <person name="Sasaki K."/>
            <person name="Harada T."/>
            <person name="Igarashi R."/>
            <person name="Kawakoshi A."/>
            <person name="Sasagawa M."/>
            <person name="Fukada J."/>
            <person name="Nakamura S."/>
            <person name="Katano Y."/>
            <person name="Hanada S."/>
            <person name="Kamagata Y."/>
            <person name="Nakamura N."/>
            <person name="Yamazaki S."/>
            <person name="Fujita N."/>
        </authorList>
    </citation>
    <scope>NUCLEOTIDE SEQUENCE [LARGE SCALE GENOMIC DNA]</scope>
    <source>
        <strain evidence="2">ATCC 700054 / DSM 10555 / JCM 9379 / NBRC 101784 / NCIMB 13414 / VKM Ac-1990 / NM-1</strain>
    </source>
</reference>
<dbReference type="STRING" id="1032480.MLP_30820"/>
<dbReference type="Proteomes" id="UP000007947">
    <property type="component" value="Chromosome"/>
</dbReference>
<proteinExistence type="predicted"/>
<dbReference type="EMBL" id="AP012204">
    <property type="protein sequence ID" value="BAK36096.1"/>
    <property type="molecule type" value="Genomic_DNA"/>
</dbReference>
<dbReference type="HOGENOM" id="CLU_1650789_0_0_11"/>
<protein>
    <submittedName>
        <fullName evidence="1">Uncharacterized protein</fullName>
    </submittedName>
</protein>
<organism evidence="1 2">
    <name type="scientific">Microlunatus phosphovorus (strain ATCC 700054 / DSM 10555 / JCM 9379 / NBRC 101784 / NCIMB 13414 / VKM Ac-1990 / NM-1)</name>
    <dbReference type="NCBI Taxonomy" id="1032480"/>
    <lineage>
        <taxon>Bacteria</taxon>
        <taxon>Bacillati</taxon>
        <taxon>Actinomycetota</taxon>
        <taxon>Actinomycetes</taxon>
        <taxon>Propionibacteriales</taxon>
        <taxon>Propionibacteriaceae</taxon>
        <taxon>Microlunatus</taxon>
    </lineage>
</organism>
<dbReference type="KEGG" id="mph:MLP_30820"/>
<accession>F5XKM4</accession>
<evidence type="ECO:0000313" key="2">
    <source>
        <dbReference type="Proteomes" id="UP000007947"/>
    </source>
</evidence>
<keyword evidence="2" id="KW-1185">Reference proteome</keyword>
<dbReference type="eggNOG" id="ENOG5033IMI">
    <property type="taxonomic scope" value="Bacteria"/>
</dbReference>
<dbReference type="AlphaFoldDB" id="F5XKM4"/>
<sequence>MRRRRRLDDPPESLGVVVHGPVVIGRAPGIAVGLRCIFGYPSGLLFQLVLRAWGVQAEAAARRSDYGVGYHDSSAAGRRSRCLLSVEADGRPQPLQPMREETSSGEDAFDHEATYWLSPLPQDRELALTVGWPEAGLPSRPATSRWVNWVI</sequence>